<protein>
    <submittedName>
        <fullName evidence="2">Uncharacterized protein</fullName>
    </submittedName>
</protein>
<sequence length="103" mass="11959">MRFLLFNLTALMVGLLASMSDAHSNNDLEARDIEYFLGQREILDAFSTRELVEELSGRLERRGLRYTKECDKCMGTFSYNEYDHHYQGCPGIKIVVNPPSRHR</sequence>
<keyword evidence="1" id="KW-0732">Signal</keyword>
<reference evidence="2 3" key="1">
    <citation type="submission" date="2020-07" db="EMBL/GenBank/DDBJ databases">
        <title>Comparative genomics of pyrophilous fungi reveals a link between fire events and developmental genes.</title>
        <authorList>
            <consortium name="DOE Joint Genome Institute"/>
            <person name="Steindorff A.S."/>
            <person name="Carver A."/>
            <person name="Calhoun S."/>
            <person name="Stillman K."/>
            <person name="Liu H."/>
            <person name="Lipzen A."/>
            <person name="Pangilinan J."/>
            <person name="Labutti K."/>
            <person name="Bruns T.D."/>
            <person name="Grigoriev I.V."/>
        </authorList>
    </citation>
    <scope>NUCLEOTIDE SEQUENCE [LARGE SCALE GENOMIC DNA]</scope>
    <source>
        <strain evidence="2 3">CBS 144469</strain>
    </source>
</reference>
<evidence type="ECO:0000313" key="2">
    <source>
        <dbReference type="EMBL" id="KAF6747009.1"/>
    </source>
</evidence>
<name>A0A8H6HH93_9AGAR</name>
<organism evidence="2 3">
    <name type="scientific">Ephemerocybe angulata</name>
    <dbReference type="NCBI Taxonomy" id="980116"/>
    <lineage>
        <taxon>Eukaryota</taxon>
        <taxon>Fungi</taxon>
        <taxon>Dikarya</taxon>
        <taxon>Basidiomycota</taxon>
        <taxon>Agaricomycotina</taxon>
        <taxon>Agaricomycetes</taxon>
        <taxon>Agaricomycetidae</taxon>
        <taxon>Agaricales</taxon>
        <taxon>Agaricineae</taxon>
        <taxon>Psathyrellaceae</taxon>
        <taxon>Ephemerocybe</taxon>
    </lineage>
</organism>
<dbReference type="Proteomes" id="UP000521943">
    <property type="component" value="Unassembled WGS sequence"/>
</dbReference>
<feature type="chain" id="PRO_5034979404" evidence="1">
    <location>
        <begin position="23"/>
        <end position="103"/>
    </location>
</feature>
<keyword evidence="3" id="KW-1185">Reference proteome</keyword>
<evidence type="ECO:0000256" key="1">
    <source>
        <dbReference type="SAM" id="SignalP"/>
    </source>
</evidence>
<comment type="caution">
    <text evidence="2">The sequence shown here is derived from an EMBL/GenBank/DDBJ whole genome shotgun (WGS) entry which is preliminary data.</text>
</comment>
<dbReference type="EMBL" id="JACGCI010000086">
    <property type="protein sequence ID" value="KAF6747009.1"/>
    <property type="molecule type" value="Genomic_DNA"/>
</dbReference>
<gene>
    <name evidence="2" type="ORF">DFP72DRAFT_614950</name>
</gene>
<accession>A0A8H6HH93</accession>
<dbReference type="AlphaFoldDB" id="A0A8H6HH93"/>
<proteinExistence type="predicted"/>
<evidence type="ECO:0000313" key="3">
    <source>
        <dbReference type="Proteomes" id="UP000521943"/>
    </source>
</evidence>
<feature type="signal peptide" evidence="1">
    <location>
        <begin position="1"/>
        <end position="22"/>
    </location>
</feature>